<gene>
    <name evidence="1" type="ORF">N7458_010015</name>
</gene>
<protein>
    <submittedName>
        <fullName evidence="1">Uncharacterized protein</fullName>
    </submittedName>
</protein>
<keyword evidence="2" id="KW-1185">Reference proteome</keyword>
<reference evidence="1" key="1">
    <citation type="submission" date="2022-12" db="EMBL/GenBank/DDBJ databases">
        <authorList>
            <person name="Petersen C."/>
        </authorList>
    </citation>
    <scope>NUCLEOTIDE SEQUENCE</scope>
    <source>
        <strain evidence="1">IBT 16125</strain>
    </source>
</reference>
<sequence>MLFLRTPRVLHSRVATCLLLNRKVPTVAIRCRGYSGRAESAEQLHKVLINSSDESLDRSFNILMSILKEPSLGQNIREIVYHKTPRTDVEYEMGEFQRHLSDQDMQLIQTAVRKAGFRDQKADRVVNMLMQKTASSNQKGTYGPLGYVSNDDIRGVFLAQALAVILISVSPNLVSLAMTRPFDNYFGLWWFPEQWNEDEDVHFPLDKFLRRTNAHPEGKLYLQNLRDVYIINEFPCLMNVHDNYYRTDFMGCLPLFDRLPAIESVGIDLLDVDDNGRQDIEHMTSNISRIRVNHSSLHPVYLARLLYASKVIREFQYTIGGRAPGGHGHQFFTPIPVFKVLCEHKDTLEKLDLDVESHLSIFQSRYDSNIEDHFSEINPEWLADEEEEPHEFQFLTSIWKHEGSLRDFGALRSLSIGIGLLLYYAKGVYVSPDNKRRPFMLVDCLPENLEYLYIRGYERGLNVNWDIQMDHLFAYYKSGNSKLKVLVGIEKMIPNAEDLEEPIRPKSLRWTLEKIGYESDEG</sequence>
<evidence type="ECO:0000313" key="2">
    <source>
        <dbReference type="Proteomes" id="UP001213681"/>
    </source>
</evidence>
<dbReference type="EMBL" id="JAPVEA010000008">
    <property type="protein sequence ID" value="KAJ5439017.1"/>
    <property type="molecule type" value="Genomic_DNA"/>
</dbReference>
<dbReference type="GeneID" id="81603640"/>
<dbReference type="Proteomes" id="UP001213681">
    <property type="component" value="Unassembled WGS sequence"/>
</dbReference>
<evidence type="ECO:0000313" key="1">
    <source>
        <dbReference type="EMBL" id="KAJ5439017.1"/>
    </source>
</evidence>
<accession>A0AAD6FZV7</accession>
<dbReference type="AlphaFoldDB" id="A0AAD6FZV7"/>
<reference evidence="1" key="2">
    <citation type="journal article" date="2023" name="IMA Fungus">
        <title>Comparative genomic study of the Penicillium genus elucidates a diverse pangenome and 15 lateral gene transfer events.</title>
        <authorList>
            <person name="Petersen C."/>
            <person name="Sorensen T."/>
            <person name="Nielsen M.R."/>
            <person name="Sondergaard T.E."/>
            <person name="Sorensen J.L."/>
            <person name="Fitzpatrick D.A."/>
            <person name="Frisvad J.C."/>
            <person name="Nielsen K.L."/>
        </authorList>
    </citation>
    <scope>NUCLEOTIDE SEQUENCE</scope>
    <source>
        <strain evidence="1">IBT 16125</strain>
    </source>
</reference>
<proteinExistence type="predicted"/>
<dbReference type="RefSeq" id="XP_056762246.1">
    <property type="nucleotide sequence ID" value="XM_056913397.1"/>
</dbReference>
<organism evidence="1 2">
    <name type="scientific">Penicillium daleae</name>
    <dbReference type="NCBI Taxonomy" id="63821"/>
    <lineage>
        <taxon>Eukaryota</taxon>
        <taxon>Fungi</taxon>
        <taxon>Dikarya</taxon>
        <taxon>Ascomycota</taxon>
        <taxon>Pezizomycotina</taxon>
        <taxon>Eurotiomycetes</taxon>
        <taxon>Eurotiomycetidae</taxon>
        <taxon>Eurotiales</taxon>
        <taxon>Aspergillaceae</taxon>
        <taxon>Penicillium</taxon>
    </lineage>
</organism>
<comment type="caution">
    <text evidence="1">The sequence shown here is derived from an EMBL/GenBank/DDBJ whole genome shotgun (WGS) entry which is preliminary data.</text>
</comment>
<name>A0AAD6FZV7_9EURO</name>